<gene>
    <name evidence="3" type="ORF">GFD24_08475</name>
</gene>
<dbReference type="PANTHER" id="PTHR30408">
    <property type="entry name" value="TYPE-1 RESTRICTION ENZYME ECOKI SPECIFICITY PROTEIN"/>
    <property type="match status" value="1"/>
</dbReference>
<evidence type="ECO:0000313" key="4">
    <source>
        <dbReference type="Proteomes" id="UP000469943"/>
    </source>
</evidence>
<sequence>MVNAQNGWGKGSLTDIANYRNGLAMQKFRPEGHDKGLPVLKIRELREGKCSIDSERCKTDIAEDVLAHDGDVIFSWSGSLLIDLWAGGDAGLNQHLFKVTSAKYPKWFYYLWTDYYLPRFISMAADKATTMGHIKRSALENTSVAIPSSKDFQLLNALFTPIVDKIISSKVETIKLAQLRDALLPKLMSGEIDVSKVELPTPPAQTIHANGRLLVIRINAYRDESSRERCSTTEAAPSVLRVFPNVYLNIDV</sequence>
<reference evidence="3 4" key="1">
    <citation type="submission" date="2019-10" db="EMBL/GenBank/DDBJ databases">
        <title>Bifidobacterium from non-human primates.</title>
        <authorList>
            <person name="Modesto M."/>
        </authorList>
    </citation>
    <scope>NUCLEOTIDE SEQUENCE [LARGE SCALE GENOMIC DNA]</scope>
    <source>
        <strain evidence="3 4">TREM</strain>
    </source>
</reference>
<name>A0A7K3TCF5_9BIFI</name>
<evidence type="ECO:0000256" key="1">
    <source>
        <dbReference type="ARBA" id="ARBA00022747"/>
    </source>
</evidence>
<protein>
    <submittedName>
        <fullName evidence="3">Restriction endonuclease subunit S</fullName>
    </submittedName>
</protein>
<evidence type="ECO:0000313" key="3">
    <source>
        <dbReference type="EMBL" id="NEG72231.1"/>
    </source>
</evidence>
<dbReference type="Gene3D" id="3.90.220.20">
    <property type="entry name" value="DNA methylase specificity domains"/>
    <property type="match status" value="1"/>
</dbReference>
<dbReference type="GO" id="GO:0009307">
    <property type="term" value="P:DNA restriction-modification system"/>
    <property type="evidence" value="ECO:0007669"/>
    <property type="project" value="UniProtKB-KW"/>
</dbReference>
<keyword evidence="1" id="KW-0680">Restriction system</keyword>
<dbReference type="EMBL" id="WHZX01000006">
    <property type="protein sequence ID" value="NEG72231.1"/>
    <property type="molecule type" value="Genomic_DNA"/>
</dbReference>
<comment type="caution">
    <text evidence="3">The sequence shown here is derived from an EMBL/GenBank/DDBJ whole genome shotgun (WGS) entry which is preliminary data.</text>
</comment>
<dbReference type="InterPro" id="IPR044946">
    <property type="entry name" value="Restrct_endonuc_typeI_TRD_sf"/>
</dbReference>
<accession>A0A7K3TCF5</accession>
<dbReference type="OrthoDB" id="9798929at2"/>
<dbReference type="GO" id="GO:0003677">
    <property type="term" value="F:DNA binding"/>
    <property type="evidence" value="ECO:0007669"/>
    <property type="project" value="UniProtKB-KW"/>
</dbReference>
<dbReference type="SUPFAM" id="SSF116734">
    <property type="entry name" value="DNA methylase specificity domain"/>
    <property type="match status" value="1"/>
</dbReference>
<dbReference type="InterPro" id="IPR052021">
    <property type="entry name" value="Type-I_RS_S_subunit"/>
</dbReference>
<proteinExistence type="predicted"/>
<keyword evidence="3" id="KW-0255">Endonuclease</keyword>
<keyword evidence="3" id="KW-0540">Nuclease</keyword>
<dbReference type="PANTHER" id="PTHR30408:SF12">
    <property type="entry name" value="TYPE I RESTRICTION ENZYME MJAVIII SPECIFICITY SUBUNIT"/>
    <property type="match status" value="1"/>
</dbReference>
<evidence type="ECO:0000256" key="2">
    <source>
        <dbReference type="ARBA" id="ARBA00023125"/>
    </source>
</evidence>
<dbReference type="Proteomes" id="UP000469943">
    <property type="component" value="Unassembled WGS sequence"/>
</dbReference>
<keyword evidence="2" id="KW-0238">DNA-binding</keyword>
<dbReference type="AlphaFoldDB" id="A0A7K3TCF5"/>
<organism evidence="3 4">
    <name type="scientific">Bifidobacterium ramosum</name>
    <dbReference type="NCBI Taxonomy" id="1798158"/>
    <lineage>
        <taxon>Bacteria</taxon>
        <taxon>Bacillati</taxon>
        <taxon>Actinomycetota</taxon>
        <taxon>Actinomycetes</taxon>
        <taxon>Bifidobacteriales</taxon>
        <taxon>Bifidobacteriaceae</taxon>
        <taxon>Bifidobacterium</taxon>
    </lineage>
</organism>
<dbReference type="GO" id="GO:0004519">
    <property type="term" value="F:endonuclease activity"/>
    <property type="evidence" value="ECO:0007669"/>
    <property type="project" value="UniProtKB-KW"/>
</dbReference>
<keyword evidence="3" id="KW-0378">Hydrolase</keyword>